<dbReference type="CDD" id="cd01949">
    <property type="entry name" value="GGDEF"/>
    <property type="match status" value="1"/>
</dbReference>
<evidence type="ECO:0000313" key="6">
    <source>
        <dbReference type="Proteomes" id="UP000616499"/>
    </source>
</evidence>
<dbReference type="PROSITE" id="PS50887">
    <property type="entry name" value="GGDEF"/>
    <property type="match status" value="1"/>
</dbReference>
<dbReference type="RefSeq" id="WP_188866910.1">
    <property type="nucleotide sequence ID" value="NZ_BMNW01000006.1"/>
</dbReference>
<dbReference type="InterPro" id="IPR035919">
    <property type="entry name" value="EAL_sf"/>
</dbReference>
<keyword evidence="1" id="KW-0812">Transmembrane</keyword>
<dbReference type="CDD" id="cd01948">
    <property type="entry name" value="EAL"/>
    <property type="match status" value="1"/>
</dbReference>
<sequence length="894" mass="99492">MPHIVWFGVLAIEMAEKVDIKQPDSRLPTRLLTMPMSPLPPVINKDESFRSQTHTELAQRSVLIFTVLMLSMFALAGAVTSYIAWSLNAQAVTQDEQAVRSTLDARKKSTAATLLDYASWDENYVHIYPAVDITWARGKDKLAGSLLSQFGLDGVLVIDSANNTSYAFIKGTSDPVDALSWIEGGLPAMLDQLRNSPKITYLQGFYQVSGLPTIVSAALVHPNGIDNLPDRSQLPVIVFVERLDQEKLTSIGAASGINQLKAGPAALDNASLVISDQLGVPFQLHWNFERPGSTLLKVMLPLLFITALVLYLILTRLKGRSLRTAALIDSSREALEHSEARFRDVAEASSNWIWETNARRELIYLSDRFATNTGLNIRDWLGKSLEELIDFSETEFQENLYQTPESAGNPKALECFYMDHKGRKRIGHLYFRPVWTEDVLSGYRGTLSDITDEMEAHAHYEHLSKYDPLTQLPNRTYMYQYLKEQLAHGPTPESPLTIFYLDLDDFKHVNDTQGHGFGDQVLIEVADRLRRCMASSVFIARQGGDEFVLVLTGQRQPNTAVLAECLLACLSAPITVDDLEVRVSVSIGIVQAPAHGVIKGELLRFADIALYEAKGAGRNTWRLYDSAMNERLVQRQQIEEDLRAALVRDELRLVFQPRFSIQSGRIIGAEALVRWSHPTRGLLSPAVFIPIAEQSGLVVPLSDWVLRKACLEALKWQEPIFVSVNLSCIEFQRNDLVERIRSILSETRIDPARLELEITESVMLDNAESALALMHELKMLGVKLSMDDFGTGYSSLSYLSQYPFDGIKIDRSFVMSLSEGDTSNQAIIKAIVALGKALSMSVTAEGVETAEQLKALGILSCDQAQGFLLGRPFPVEHLVEQLGQQLALNGTPQD</sequence>
<evidence type="ECO:0000313" key="5">
    <source>
        <dbReference type="EMBL" id="GGM16824.1"/>
    </source>
</evidence>
<dbReference type="SUPFAM" id="SSF141868">
    <property type="entry name" value="EAL domain-like"/>
    <property type="match status" value="1"/>
</dbReference>
<dbReference type="InterPro" id="IPR000014">
    <property type="entry name" value="PAS"/>
</dbReference>
<dbReference type="InterPro" id="IPR043128">
    <property type="entry name" value="Rev_trsase/Diguanyl_cyclase"/>
</dbReference>
<dbReference type="Pfam" id="PF05228">
    <property type="entry name" value="CHASE4"/>
    <property type="match status" value="1"/>
</dbReference>
<dbReference type="Pfam" id="PF13426">
    <property type="entry name" value="PAS_9"/>
    <property type="match status" value="1"/>
</dbReference>
<name>A0ABQ2GXY8_9PSED</name>
<organism evidence="5 6">
    <name type="scientific">Pseudomonas asuensis</name>
    <dbReference type="NCBI Taxonomy" id="1825787"/>
    <lineage>
        <taxon>Bacteria</taxon>
        <taxon>Pseudomonadati</taxon>
        <taxon>Pseudomonadota</taxon>
        <taxon>Gammaproteobacteria</taxon>
        <taxon>Pseudomonadales</taxon>
        <taxon>Pseudomonadaceae</taxon>
        <taxon>Pseudomonas</taxon>
    </lineage>
</organism>
<dbReference type="SMART" id="SM00052">
    <property type="entry name" value="EAL"/>
    <property type="match status" value="1"/>
</dbReference>
<feature type="transmembrane region" description="Helical" evidence="1">
    <location>
        <begin position="62"/>
        <end position="85"/>
    </location>
</feature>
<dbReference type="InterPro" id="IPR000160">
    <property type="entry name" value="GGDEF_dom"/>
</dbReference>
<dbReference type="InterPro" id="IPR035965">
    <property type="entry name" value="PAS-like_dom_sf"/>
</dbReference>
<dbReference type="InterPro" id="IPR001633">
    <property type="entry name" value="EAL_dom"/>
</dbReference>
<keyword evidence="6" id="KW-1185">Reference proteome</keyword>
<feature type="domain" description="GGDEF" evidence="4">
    <location>
        <begin position="494"/>
        <end position="626"/>
    </location>
</feature>
<dbReference type="Proteomes" id="UP000616499">
    <property type="component" value="Unassembled WGS sequence"/>
</dbReference>
<dbReference type="PANTHER" id="PTHR44757:SF10">
    <property type="entry name" value="MEMBRANE PROTEIN"/>
    <property type="match status" value="1"/>
</dbReference>
<dbReference type="InterPro" id="IPR007892">
    <property type="entry name" value="CHASE4"/>
</dbReference>
<comment type="caution">
    <text evidence="5">The sequence shown here is derived from an EMBL/GenBank/DDBJ whole genome shotgun (WGS) entry which is preliminary data.</text>
</comment>
<dbReference type="PROSITE" id="PS50883">
    <property type="entry name" value="EAL"/>
    <property type="match status" value="1"/>
</dbReference>
<keyword evidence="1" id="KW-1133">Transmembrane helix</keyword>
<dbReference type="SMART" id="SM00091">
    <property type="entry name" value="PAS"/>
    <property type="match status" value="1"/>
</dbReference>
<dbReference type="InterPro" id="IPR052155">
    <property type="entry name" value="Biofilm_reg_signaling"/>
</dbReference>
<feature type="transmembrane region" description="Helical" evidence="1">
    <location>
        <begin position="295"/>
        <end position="314"/>
    </location>
</feature>
<evidence type="ECO:0000259" key="3">
    <source>
        <dbReference type="PROSITE" id="PS50883"/>
    </source>
</evidence>
<dbReference type="PROSITE" id="PS50112">
    <property type="entry name" value="PAS"/>
    <property type="match status" value="1"/>
</dbReference>
<protein>
    <submittedName>
        <fullName evidence="5">Bifunctional diguanylate cyclase/phosphodiesterase</fullName>
    </submittedName>
</protein>
<dbReference type="Gene3D" id="3.30.70.270">
    <property type="match status" value="1"/>
</dbReference>
<dbReference type="EMBL" id="BMNW01000006">
    <property type="protein sequence ID" value="GGM16824.1"/>
    <property type="molecule type" value="Genomic_DNA"/>
</dbReference>
<reference evidence="6" key="1">
    <citation type="journal article" date="2019" name="Int. J. Syst. Evol. Microbiol.">
        <title>The Global Catalogue of Microorganisms (GCM) 10K type strain sequencing project: providing services to taxonomists for standard genome sequencing and annotation.</title>
        <authorList>
            <consortium name="The Broad Institute Genomics Platform"/>
            <consortium name="The Broad Institute Genome Sequencing Center for Infectious Disease"/>
            <person name="Wu L."/>
            <person name="Ma J."/>
        </authorList>
    </citation>
    <scope>NUCLEOTIDE SEQUENCE [LARGE SCALE GENOMIC DNA]</scope>
    <source>
        <strain evidence="6">JCM 13501</strain>
    </source>
</reference>
<gene>
    <name evidence="5" type="ORF">GCM10009425_29780</name>
</gene>
<dbReference type="Gene3D" id="3.30.450.20">
    <property type="entry name" value="PAS domain"/>
    <property type="match status" value="1"/>
</dbReference>
<dbReference type="PANTHER" id="PTHR44757">
    <property type="entry name" value="DIGUANYLATE CYCLASE DGCP"/>
    <property type="match status" value="1"/>
</dbReference>
<dbReference type="InterPro" id="IPR029787">
    <property type="entry name" value="Nucleotide_cyclase"/>
</dbReference>
<proteinExistence type="predicted"/>
<dbReference type="Gene3D" id="3.20.20.450">
    <property type="entry name" value="EAL domain"/>
    <property type="match status" value="1"/>
</dbReference>
<evidence type="ECO:0000259" key="2">
    <source>
        <dbReference type="PROSITE" id="PS50112"/>
    </source>
</evidence>
<feature type="domain" description="PAS" evidence="2">
    <location>
        <begin position="338"/>
        <end position="411"/>
    </location>
</feature>
<dbReference type="SUPFAM" id="SSF55785">
    <property type="entry name" value="PYP-like sensor domain (PAS domain)"/>
    <property type="match status" value="1"/>
</dbReference>
<accession>A0ABQ2GXY8</accession>
<dbReference type="NCBIfam" id="TIGR00229">
    <property type="entry name" value="sensory_box"/>
    <property type="match status" value="1"/>
</dbReference>
<keyword evidence="1" id="KW-0472">Membrane</keyword>
<evidence type="ECO:0000259" key="4">
    <source>
        <dbReference type="PROSITE" id="PS50887"/>
    </source>
</evidence>
<dbReference type="SMART" id="SM00267">
    <property type="entry name" value="GGDEF"/>
    <property type="match status" value="1"/>
</dbReference>
<dbReference type="Pfam" id="PF00990">
    <property type="entry name" value="GGDEF"/>
    <property type="match status" value="1"/>
</dbReference>
<dbReference type="SUPFAM" id="SSF55073">
    <property type="entry name" value="Nucleotide cyclase"/>
    <property type="match status" value="1"/>
</dbReference>
<feature type="domain" description="EAL" evidence="3">
    <location>
        <begin position="635"/>
        <end position="886"/>
    </location>
</feature>
<dbReference type="CDD" id="cd00130">
    <property type="entry name" value="PAS"/>
    <property type="match status" value="1"/>
</dbReference>
<dbReference type="NCBIfam" id="TIGR00254">
    <property type="entry name" value="GGDEF"/>
    <property type="match status" value="1"/>
</dbReference>
<evidence type="ECO:0000256" key="1">
    <source>
        <dbReference type="SAM" id="Phobius"/>
    </source>
</evidence>
<dbReference type="Pfam" id="PF00563">
    <property type="entry name" value="EAL"/>
    <property type="match status" value="1"/>
</dbReference>